<dbReference type="CDD" id="cd07067">
    <property type="entry name" value="HP_PGM_like"/>
    <property type="match status" value="1"/>
</dbReference>
<evidence type="ECO:0000256" key="2">
    <source>
        <dbReference type="PIRSR" id="PIRSR613078-2"/>
    </source>
</evidence>
<gene>
    <name evidence="4" type="ORF">AMORRO_LOCUS3328</name>
</gene>
<feature type="active site" description="Tele-phosphohistidine intermediate" evidence="1">
    <location>
        <position position="13"/>
    </location>
</feature>
<evidence type="ECO:0000256" key="3">
    <source>
        <dbReference type="SAM" id="MobiDB-lite"/>
    </source>
</evidence>
<name>A0A9N9F0W0_9GLOM</name>
<protein>
    <submittedName>
        <fullName evidence="4">2576_t:CDS:1</fullName>
    </submittedName>
</protein>
<dbReference type="GO" id="GO:0016791">
    <property type="term" value="F:phosphatase activity"/>
    <property type="evidence" value="ECO:0007669"/>
    <property type="project" value="TreeGrafter"/>
</dbReference>
<feature type="compositionally biased region" description="Polar residues" evidence="3">
    <location>
        <begin position="244"/>
        <end position="259"/>
    </location>
</feature>
<dbReference type="InterPro" id="IPR050275">
    <property type="entry name" value="PGM_Phosphatase"/>
</dbReference>
<organism evidence="4 5">
    <name type="scientific">Acaulospora morrowiae</name>
    <dbReference type="NCBI Taxonomy" id="94023"/>
    <lineage>
        <taxon>Eukaryota</taxon>
        <taxon>Fungi</taxon>
        <taxon>Fungi incertae sedis</taxon>
        <taxon>Mucoromycota</taxon>
        <taxon>Glomeromycotina</taxon>
        <taxon>Glomeromycetes</taxon>
        <taxon>Diversisporales</taxon>
        <taxon>Acaulosporaceae</taxon>
        <taxon>Acaulospora</taxon>
    </lineage>
</organism>
<accession>A0A9N9F0W0</accession>
<reference evidence="4" key="1">
    <citation type="submission" date="2021-06" db="EMBL/GenBank/DDBJ databases">
        <authorList>
            <person name="Kallberg Y."/>
            <person name="Tangrot J."/>
            <person name="Rosling A."/>
        </authorList>
    </citation>
    <scope>NUCLEOTIDE SEQUENCE</scope>
    <source>
        <strain evidence="4">CL551</strain>
    </source>
</reference>
<sequence>MVSRLPEVILVRHGETEWSKNLKHTSRTDLSLTTNGIEQTRKLSKFVFENPHQSYFNPQNISQIYVSPRKRAQETLELINFPNKENIPKFIEPNIAEWDYGDYEGLTTHDIHVTKSTFWNIWNDGAPNGETLDDVVARCDQIITKIMAHQADHTDHRPNEPGGDVLLIAHSHLLRVFTCRWLDMDPENGRYFRLDTTDYNLGRLLQKNNQDFLIDAYSRLLFENKNDPRVAAPQQPTPPSQSSDVYTSTAAFQQDSKPQTVVQRDSQTTVIQQESQPQAMIVQQESQPQTMIVQQESQPPTMIIQQEQQPPTMIVQHEAPQTTIIQREYVSAPPTHIVTTQQPAAQIITTQQPATQIITTQQPTTQVVTTQQAPSTQ</sequence>
<proteinExistence type="predicted"/>
<evidence type="ECO:0000313" key="5">
    <source>
        <dbReference type="Proteomes" id="UP000789342"/>
    </source>
</evidence>
<feature type="non-terminal residue" evidence="4">
    <location>
        <position position="377"/>
    </location>
</feature>
<feature type="binding site" evidence="2">
    <location>
        <begin position="97"/>
        <end position="100"/>
    </location>
    <ligand>
        <name>substrate</name>
    </ligand>
</feature>
<dbReference type="Gene3D" id="3.40.50.1240">
    <property type="entry name" value="Phosphoglycerate mutase-like"/>
    <property type="match status" value="1"/>
</dbReference>
<evidence type="ECO:0000256" key="1">
    <source>
        <dbReference type="PIRSR" id="PIRSR613078-1"/>
    </source>
</evidence>
<dbReference type="Proteomes" id="UP000789342">
    <property type="component" value="Unassembled WGS sequence"/>
</dbReference>
<comment type="caution">
    <text evidence="4">The sequence shown here is derived from an EMBL/GenBank/DDBJ whole genome shotgun (WGS) entry which is preliminary data.</text>
</comment>
<dbReference type="SMART" id="SM00855">
    <property type="entry name" value="PGAM"/>
    <property type="match status" value="1"/>
</dbReference>
<evidence type="ECO:0000313" key="4">
    <source>
        <dbReference type="EMBL" id="CAG8502629.1"/>
    </source>
</evidence>
<dbReference type="EMBL" id="CAJVPV010001605">
    <property type="protein sequence ID" value="CAG8502629.1"/>
    <property type="molecule type" value="Genomic_DNA"/>
</dbReference>
<dbReference type="SUPFAM" id="SSF53254">
    <property type="entry name" value="Phosphoglycerate mutase-like"/>
    <property type="match status" value="1"/>
</dbReference>
<dbReference type="InterPro" id="IPR029033">
    <property type="entry name" value="His_PPase_superfam"/>
</dbReference>
<dbReference type="Pfam" id="PF00300">
    <property type="entry name" value="His_Phos_1"/>
    <property type="match status" value="1"/>
</dbReference>
<dbReference type="AlphaFoldDB" id="A0A9N9F0W0"/>
<dbReference type="PANTHER" id="PTHR48100">
    <property type="entry name" value="BROAD-SPECIFICITY PHOSPHATASE YOR283W-RELATED"/>
    <property type="match status" value="1"/>
</dbReference>
<feature type="binding site" evidence="2">
    <location>
        <position position="71"/>
    </location>
    <ligand>
        <name>substrate</name>
    </ligand>
</feature>
<dbReference type="InterPro" id="IPR013078">
    <property type="entry name" value="His_Pase_superF_clade-1"/>
</dbReference>
<dbReference type="OrthoDB" id="4818801at2759"/>
<dbReference type="PANTHER" id="PTHR48100:SF15">
    <property type="entry name" value="SEDOHEPTULOSE 1,7-BISPHOSPHATASE"/>
    <property type="match status" value="1"/>
</dbReference>
<keyword evidence="5" id="KW-1185">Reference proteome</keyword>
<feature type="region of interest" description="Disordered" evidence="3">
    <location>
        <begin position="228"/>
        <end position="259"/>
    </location>
</feature>
<feature type="active site" description="Proton donor/acceptor" evidence="1">
    <location>
        <position position="97"/>
    </location>
</feature>